<dbReference type="KEGG" id="nps:KRR39_19530"/>
<keyword evidence="1" id="KW-0732">Signal</keyword>
<reference evidence="2" key="1">
    <citation type="submission" date="2021-06" db="EMBL/GenBank/DDBJ databases">
        <title>Complete genome sequence of Nocardioides sp. G188.</title>
        <authorList>
            <person name="Im W.-T."/>
        </authorList>
    </citation>
    <scope>NUCLEOTIDE SEQUENCE</scope>
    <source>
        <strain evidence="2">G188</strain>
    </source>
</reference>
<proteinExistence type="predicted"/>
<dbReference type="RefSeq" id="WP_216939102.1">
    <property type="nucleotide sequence ID" value="NZ_CP077062.1"/>
</dbReference>
<gene>
    <name evidence="2" type="ORF">KRR39_19530</name>
</gene>
<keyword evidence="3" id="KW-1185">Reference proteome</keyword>
<protein>
    <recommendedName>
        <fullName evidence="4">Lipoprotein</fullName>
    </recommendedName>
</protein>
<feature type="signal peptide" evidence="1">
    <location>
        <begin position="1"/>
        <end position="25"/>
    </location>
</feature>
<evidence type="ECO:0000313" key="2">
    <source>
        <dbReference type="EMBL" id="QWZ07591.1"/>
    </source>
</evidence>
<name>A0A975SXC9_9ACTN</name>
<organism evidence="2 3">
    <name type="scientific">Nocardioides panacis</name>
    <dbReference type="NCBI Taxonomy" id="2849501"/>
    <lineage>
        <taxon>Bacteria</taxon>
        <taxon>Bacillati</taxon>
        <taxon>Actinomycetota</taxon>
        <taxon>Actinomycetes</taxon>
        <taxon>Propionibacteriales</taxon>
        <taxon>Nocardioidaceae</taxon>
        <taxon>Nocardioides</taxon>
    </lineage>
</organism>
<dbReference type="EMBL" id="CP077062">
    <property type="protein sequence ID" value="QWZ07591.1"/>
    <property type="molecule type" value="Genomic_DNA"/>
</dbReference>
<accession>A0A975SXC9</accession>
<evidence type="ECO:0000313" key="3">
    <source>
        <dbReference type="Proteomes" id="UP000683575"/>
    </source>
</evidence>
<sequence length="178" mass="17996">MTLRRACAALATALAVLLLGGCVSQPDPKDAAASLRQERATIVAALRGVAADLAKGGGTVTEATGAYLSCGSAPTYAIEYRAGAKVPGDGSPVAARIRAAVTTLQGSGWKVTDATYTDDPYPNARLAKDGLKLALDPDARRGSDAMTVGLSGRCVRTAKGQDTEFGGQEQLDLGGSAG</sequence>
<evidence type="ECO:0000256" key="1">
    <source>
        <dbReference type="SAM" id="SignalP"/>
    </source>
</evidence>
<dbReference type="Proteomes" id="UP000683575">
    <property type="component" value="Chromosome"/>
</dbReference>
<evidence type="ECO:0008006" key="4">
    <source>
        <dbReference type="Google" id="ProtNLM"/>
    </source>
</evidence>
<feature type="chain" id="PRO_5038778052" description="Lipoprotein" evidence="1">
    <location>
        <begin position="26"/>
        <end position="178"/>
    </location>
</feature>
<dbReference type="PROSITE" id="PS51257">
    <property type="entry name" value="PROKAR_LIPOPROTEIN"/>
    <property type="match status" value="1"/>
</dbReference>
<dbReference type="AlphaFoldDB" id="A0A975SXC9"/>